<dbReference type="GO" id="GO:0006335">
    <property type="term" value="P:DNA replication-dependent chromatin assembly"/>
    <property type="evidence" value="ECO:0007669"/>
    <property type="project" value="TreeGrafter"/>
</dbReference>
<gene>
    <name evidence="7" type="ORF">Agub_g11386</name>
</gene>
<evidence type="ECO:0000256" key="4">
    <source>
        <dbReference type="ARBA" id="ARBA00023163"/>
    </source>
</evidence>
<evidence type="ECO:0000313" key="8">
    <source>
        <dbReference type="Proteomes" id="UP001054857"/>
    </source>
</evidence>
<dbReference type="InterPro" id="IPR036747">
    <property type="entry name" value="ASF1-like_sf"/>
</dbReference>
<dbReference type="GO" id="GO:0000785">
    <property type="term" value="C:chromatin"/>
    <property type="evidence" value="ECO:0007669"/>
    <property type="project" value="TreeGrafter"/>
</dbReference>
<evidence type="ECO:0000256" key="3">
    <source>
        <dbReference type="ARBA" id="ARBA00023015"/>
    </source>
</evidence>
<dbReference type="GO" id="GO:0042393">
    <property type="term" value="F:histone binding"/>
    <property type="evidence" value="ECO:0007669"/>
    <property type="project" value="TreeGrafter"/>
</dbReference>
<dbReference type="PANTHER" id="PTHR12040:SF0">
    <property type="entry name" value="HISTONE CHAPERONE ASF1"/>
    <property type="match status" value="1"/>
</dbReference>
<evidence type="ECO:0008006" key="9">
    <source>
        <dbReference type="Google" id="ProtNLM"/>
    </source>
</evidence>
<comment type="similarity">
    <text evidence="2">Belongs to the ASF1 family.</text>
</comment>
<accession>A0AAD3DWF6</accession>
<dbReference type="PANTHER" id="PTHR12040">
    <property type="entry name" value="ANTI-SILENCING PROTEIN 1"/>
    <property type="match status" value="1"/>
</dbReference>
<dbReference type="InterPro" id="IPR006818">
    <property type="entry name" value="ASF1-like"/>
</dbReference>
<evidence type="ECO:0000256" key="2">
    <source>
        <dbReference type="ARBA" id="ARBA00006051"/>
    </source>
</evidence>
<keyword evidence="8" id="KW-1185">Reference proteome</keyword>
<reference evidence="7 8" key="1">
    <citation type="journal article" date="2021" name="Sci. Rep.">
        <title>Genome sequencing of the multicellular alga Astrephomene provides insights into convergent evolution of germ-soma differentiation.</title>
        <authorList>
            <person name="Yamashita S."/>
            <person name="Yamamoto K."/>
            <person name="Matsuzaki R."/>
            <person name="Suzuki S."/>
            <person name="Yamaguchi H."/>
            <person name="Hirooka S."/>
            <person name="Minakuchi Y."/>
            <person name="Miyagishima S."/>
            <person name="Kawachi M."/>
            <person name="Toyoda A."/>
            <person name="Nozaki H."/>
        </authorList>
    </citation>
    <scope>NUCLEOTIDE SEQUENCE [LARGE SCALE GENOMIC DNA]</scope>
    <source>
        <strain evidence="7 8">NIES-4017</strain>
    </source>
</reference>
<dbReference type="Gene3D" id="2.60.40.1490">
    <property type="entry name" value="Histone chaperone ASF1-like"/>
    <property type="match status" value="1"/>
</dbReference>
<keyword evidence="6" id="KW-0539">Nucleus</keyword>
<dbReference type="EMBL" id="BMAR01000029">
    <property type="protein sequence ID" value="GFR49360.1"/>
    <property type="molecule type" value="Genomic_DNA"/>
</dbReference>
<protein>
    <recommendedName>
        <fullName evidence="9">Anti-silencing factor</fullName>
    </recommendedName>
</protein>
<dbReference type="SUPFAM" id="SSF101546">
    <property type="entry name" value="ASF1-like"/>
    <property type="match status" value="1"/>
</dbReference>
<name>A0AAD3DWF6_9CHLO</name>
<evidence type="ECO:0000256" key="6">
    <source>
        <dbReference type="ARBA" id="ARBA00023242"/>
    </source>
</evidence>
<comment type="caution">
    <text evidence="7">The sequence shown here is derived from an EMBL/GenBank/DDBJ whole genome shotgun (WGS) entry which is preliminary data.</text>
</comment>
<sequence length="223" mass="25018">MTVNIIAVRALNNPAQYTDVISFEIEYEALTDLQEDLAWKIVYVGSADSDRYDQVLENVEVGPVARGTFKFVLEANPPNPQLIPADDIVGVTVILLTCSYREQEFIRVGYYVNNEYMDEELRENPPEQPRLDRLQRSILADHPRVTRFPIAFDAPEAPVGAQPMEEDPSNAMQAEGQPAAYSSAMPADPAPAQHFMEAQQGMMFDGHGQQPAPQQMYQYVPVQ</sequence>
<evidence type="ECO:0000313" key="7">
    <source>
        <dbReference type="EMBL" id="GFR49360.1"/>
    </source>
</evidence>
<dbReference type="Pfam" id="PF04729">
    <property type="entry name" value="ASF1_hist_chap"/>
    <property type="match status" value="1"/>
</dbReference>
<dbReference type="Proteomes" id="UP001054857">
    <property type="component" value="Unassembled WGS sequence"/>
</dbReference>
<evidence type="ECO:0000256" key="5">
    <source>
        <dbReference type="ARBA" id="ARBA00023186"/>
    </source>
</evidence>
<evidence type="ECO:0000256" key="1">
    <source>
        <dbReference type="ARBA" id="ARBA00004123"/>
    </source>
</evidence>
<proteinExistence type="inferred from homology"/>
<keyword evidence="4" id="KW-0804">Transcription</keyword>
<keyword evidence="3" id="KW-0805">Transcription regulation</keyword>
<dbReference type="GO" id="GO:0005634">
    <property type="term" value="C:nucleus"/>
    <property type="evidence" value="ECO:0007669"/>
    <property type="project" value="UniProtKB-SubCell"/>
</dbReference>
<organism evidence="7 8">
    <name type="scientific">Astrephomene gubernaculifera</name>
    <dbReference type="NCBI Taxonomy" id="47775"/>
    <lineage>
        <taxon>Eukaryota</taxon>
        <taxon>Viridiplantae</taxon>
        <taxon>Chlorophyta</taxon>
        <taxon>core chlorophytes</taxon>
        <taxon>Chlorophyceae</taxon>
        <taxon>CS clade</taxon>
        <taxon>Chlamydomonadales</taxon>
        <taxon>Astrephomenaceae</taxon>
        <taxon>Astrephomene</taxon>
    </lineage>
</organism>
<dbReference type="AlphaFoldDB" id="A0AAD3DWF6"/>
<comment type="subcellular location">
    <subcellularLocation>
        <location evidence="1">Nucleus</location>
    </subcellularLocation>
</comment>
<keyword evidence="5" id="KW-0143">Chaperone</keyword>